<sequence length="80" mass="9064">MTKVELIYDDDCPNVEAARQQLRQAFQQLAQSVEWDEWDRGDPSSPEHARHYGSPTILIDGKDVFGASPLADADCCRVYH</sequence>
<feature type="non-terminal residue" evidence="1">
    <location>
        <position position="80"/>
    </location>
</feature>
<gene>
    <name evidence="1" type="ORF">LCGC14_2375880</name>
</gene>
<proteinExistence type="predicted"/>
<organism evidence="1">
    <name type="scientific">marine sediment metagenome</name>
    <dbReference type="NCBI Taxonomy" id="412755"/>
    <lineage>
        <taxon>unclassified sequences</taxon>
        <taxon>metagenomes</taxon>
        <taxon>ecological metagenomes</taxon>
    </lineage>
</organism>
<dbReference type="EMBL" id="LAZR01035122">
    <property type="protein sequence ID" value="KKL28367.1"/>
    <property type="molecule type" value="Genomic_DNA"/>
</dbReference>
<evidence type="ECO:0000313" key="1">
    <source>
        <dbReference type="EMBL" id="KKL28367.1"/>
    </source>
</evidence>
<accession>A0A0F9CPM8</accession>
<dbReference type="AlphaFoldDB" id="A0A0F9CPM8"/>
<protein>
    <recommendedName>
        <fullName evidence="2">Thioredoxin-like fold domain-containing protein</fullName>
    </recommendedName>
</protein>
<evidence type="ECO:0008006" key="2">
    <source>
        <dbReference type="Google" id="ProtNLM"/>
    </source>
</evidence>
<reference evidence="1" key="1">
    <citation type="journal article" date="2015" name="Nature">
        <title>Complex archaea that bridge the gap between prokaryotes and eukaryotes.</title>
        <authorList>
            <person name="Spang A."/>
            <person name="Saw J.H."/>
            <person name="Jorgensen S.L."/>
            <person name="Zaremba-Niedzwiedzka K."/>
            <person name="Martijn J."/>
            <person name="Lind A.E."/>
            <person name="van Eijk R."/>
            <person name="Schleper C."/>
            <person name="Guy L."/>
            <person name="Ettema T.J."/>
        </authorList>
    </citation>
    <scope>NUCLEOTIDE SEQUENCE</scope>
</reference>
<comment type="caution">
    <text evidence="1">The sequence shown here is derived from an EMBL/GenBank/DDBJ whole genome shotgun (WGS) entry which is preliminary data.</text>
</comment>
<name>A0A0F9CPM8_9ZZZZ</name>